<feature type="region of interest" description="Disordered" evidence="1">
    <location>
        <begin position="134"/>
        <end position="186"/>
    </location>
</feature>
<keyword evidence="3" id="KW-1185">Reference proteome</keyword>
<dbReference type="EMBL" id="FNSQ01000005">
    <property type="protein sequence ID" value="SEB81049.1"/>
    <property type="molecule type" value="Genomic_DNA"/>
</dbReference>
<evidence type="ECO:0000313" key="3">
    <source>
        <dbReference type="Proteomes" id="UP000183750"/>
    </source>
</evidence>
<proteinExistence type="predicted"/>
<accession>A0A1H4MDF3</accession>
<feature type="region of interest" description="Disordered" evidence="1">
    <location>
        <begin position="208"/>
        <end position="231"/>
    </location>
</feature>
<evidence type="ECO:0000256" key="1">
    <source>
        <dbReference type="SAM" id="MobiDB-lite"/>
    </source>
</evidence>
<sequence length="261" mass="28964">MNNLRHARTHAHQQLSALRLPLADAQAFSRRIGRARADELPTILDDAAACERTRRDAIATKYASLLGEARSAFLQDTGIAVQIAEEARANLDHQRMRSDPEAVKADAVRLHAQGAGMKELRRTLHTTDAQILSRLENAPEKPSTAPSAPAPDPRDHTPEPRPVIPSKKIKKWTPAPLAEGDARHGTPNGYRNYRCRCEPCSEAHRLDKARRRQEGPKGTRQPAQHGTLSKYTGGCRCDDCRRATTIAAREYRARRASQGQN</sequence>
<organism evidence="2 3">
    <name type="scientific">Microbacterium hydrocarbonoxydans</name>
    <dbReference type="NCBI Taxonomy" id="273678"/>
    <lineage>
        <taxon>Bacteria</taxon>
        <taxon>Bacillati</taxon>
        <taxon>Actinomycetota</taxon>
        <taxon>Actinomycetes</taxon>
        <taxon>Micrococcales</taxon>
        <taxon>Microbacteriaceae</taxon>
        <taxon>Microbacterium</taxon>
    </lineage>
</organism>
<dbReference type="Proteomes" id="UP000183750">
    <property type="component" value="Unassembled WGS sequence"/>
</dbReference>
<dbReference type="AlphaFoldDB" id="A0A1H4MDF3"/>
<name>A0A1H4MDF3_9MICO</name>
<reference evidence="3" key="1">
    <citation type="submission" date="2016-10" db="EMBL/GenBank/DDBJ databases">
        <authorList>
            <person name="Varghese N."/>
            <person name="Submissions S."/>
        </authorList>
    </citation>
    <scope>NUCLEOTIDE SEQUENCE [LARGE SCALE GENOMIC DNA]</scope>
    <source>
        <strain evidence="3">DSM 16089</strain>
    </source>
</reference>
<feature type="compositionally biased region" description="Basic and acidic residues" evidence="1">
    <location>
        <begin position="208"/>
        <end position="217"/>
    </location>
</feature>
<evidence type="ECO:0000313" key="2">
    <source>
        <dbReference type="EMBL" id="SEB81049.1"/>
    </source>
</evidence>
<protein>
    <submittedName>
        <fullName evidence="2">Uncharacterized protein</fullName>
    </submittedName>
</protein>
<feature type="compositionally biased region" description="Polar residues" evidence="1">
    <location>
        <begin position="221"/>
        <end position="230"/>
    </location>
</feature>
<gene>
    <name evidence="2" type="ORF">SAMN04489807_2108</name>
</gene>